<dbReference type="PANTHER" id="PTHR38605">
    <property type="entry name" value="ATPASE-RELATED"/>
    <property type="match status" value="1"/>
</dbReference>
<sequence length="84" mass="9085">DPAAKLAEPDAQALARAYTQALHAARAAGYSDCTPGRFILPGELEGSPVLTFAPLPPGPYPRGALGREFERRFEAYKREVAKPF</sequence>
<gene>
    <name evidence="1" type="ORF">E0702_17980</name>
</gene>
<dbReference type="Pfam" id="PF04317">
    <property type="entry name" value="DUF463"/>
    <property type="match status" value="1"/>
</dbReference>
<dbReference type="InterPro" id="IPR007413">
    <property type="entry name" value="YcjX-like"/>
</dbReference>
<reference evidence="1 2" key="1">
    <citation type="submission" date="2019-03" db="EMBL/GenBank/DDBJ databases">
        <title>Halomonas marinisediminis sp. nov., a moderately halophilic bacterium isolated from the Bohai Gulf.</title>
        <authorList>
            <person name="Ji X."/>
        </authorList>
    </citation>
    <scope>NUCLEOTIDE SEQUENCE [LARGE SCALE GENOMIC DNA]</scope>
    <source>
        <strain evidence="1 2">204</strain>
    </source>
</reference>
<proteinExistence type="predicted"/>
<dbReference type="PANTHER" id="PTHR38605:SF1">
    <property type="entry name" value="ATPASE"/>
    <property type="match status" value="1"/>
</dbReference>
<accession>A0ABY2D1R6</accession>
<comment type="caution">
    <text evidence="1">The sequence shown here is derived from an EMBL/GenBank/DDBJ whole genome shotgun (WGS) entry which is preliminary data.</text>
</comment>
<dbReference type="Proteomes" id="UP000294823">
    <property type="component" value="Unassembled WGS sequence"/>
</dbReference>
<keyword evidence="2" id="KW-1185">Reference proteome</keyword>
<evidence type="ECO:0000313" key="1">
    <source>
        <dbReference type="EMBL" id="TDA78492.1"/>
    </source>
</evidence>
<dbReference type="EMBL" id="SLTR01000610">
    <property type="protein sequence ID" value="TDA78492.1"/>
    <property type="molecule type" value="Genomic_DNA"/>
</dbReference>
<organism evidence="1 2">
    <name type="scientific">Halomonas marinisediminis</name>
    <dbReference type="NCBI Taxonomy" id="2546095"/>
    <lineage>
        <taxon>Bacteria</taxon>
        <taxon>Pseudomonadati</taxon>
        <taxon>Pseudomonadota</taxon>
        <taxon>Gammaproteobacteria</taxon>
        <taxon>Oceanospirillales</taxon>
        <taxon>Halomonadaceae</taxon>
        <taxon>Halomonas</taxon>
    </lineage>
</organism>
<protein>
    <submittedName>
        <fullName evidence="1">YcjX family protein</fullName>
    </submittedName>
</protein>
<evidence type="ECO:0000313" key="2">
    <source>
        <dbReference type="Proteomes" id="UP000294823"/>
    </source>
</evidence>
<feature type="non-terminal residue" evidence="1">
    <location>
        <position position="1"/>
    </location>
</feature>
<dbReference type="RefSeq" id="WP_165927636.1">
    <property type="nucleotide sequence ID" value="NZ_SLTR01000610.1"/>
</dbReference>
<name>A0ABY2D1R6_9GAMM</name>
<feature type="non-terminal residue" evidence="1">
    <location>
        <position position="84"/>
    </location>
</feature>